<feature type="transmembrane region" description="Helical" evidence="6">
    <location>
        <begin position="7"/>
        <end position="23"/>
    </location>
</feature>
<evidence type="ECO:0000256" key="4">
    <source>
        <dbReference type="ARBA" id="ARBA00022989"/>
    </source>
</evidence>
<feature type="transmembrane region" description="Helical" evidence="6">
    <location>
        <begin position="29"/>
        <end position="50"/>
    </location>
</feature>
<evidence type="ECO:0000256" key="2">
    <source>
        <dbReference type="ARBA" id="ARBA00022475"/>
    </source>
</evidence>
<gene>
    <name evidence="7" type="ORF">BACCIP111883_02934</name>
</gene>
<evidence type="ECO:0000256" key="6">
    <source>
        <dbReference type="SAM" id="Phobius"/>
    </source>
</evidence>
<name>A0ABN8AG53_9BACI</name>
<evidence type="ECO:0000313" key="8">
    <source>
        <dbReference type="Proteomes" id="UP000789833"/>
    </source>
</evidence>
<dbReference type="InterPro" id="IPR005538">
    <property type="entry name" value="LrgA/CidA"/>
</dbReference>
<dbReference type="PANTHER" id="PTHR33931:SF2">
    <property type="entry name" value="HOLIN-LIKE PROTEIN CIDA"/>
    <property type="match status" value="1"/>
</dbReference>
<comment type="subcellular location">
    <subcellularLocation>
        <location evidence="1">Cell membrane</location>
        <topology evidence="1">Multi-pass membrane protein</topology>
    </subcellularLocation>
</comment>
<dbReference type="RefSeq" id="WP_230502355.1">
    <property type="nucleotide sequence ID" value="NZ_CAKJTJ010000017.1"/>
</dbReference>
<keyword evidence="2" id="KW-1003">Cell membrane</keyword>
<accession>A0ABN8AG53</accession>
<protein>
    <recommendedName>
        <fullName evidence="9">CidA/LrgA family protein</fullName>
    </recommendedName>
</protein>
<dbReference type="EMBL" id="CAKJTJ010000017">
    <property type="protein sequence ID" value="CAG9622143.1"/>
    <property type="molecule type" value="Genomic_DNA"/>
</dbReference>
<feature type="transmembrane region" description="Helical" evidence="6">
    <location>
        <begin position="91"/>
        <end position="111"/>
    </location>
</feature>
<comment type="caution">
    <text evidence="7">The sequence shown here is derived from an EMBL/GenBank/DDBJ whole genome shotgun (WGS) entry which is preliminary data.</text>
</comment>
<keyword evidence="4 6" id="KW-1133">Transmembrane helix</keyword>
<proteinExistence type="predicted"/>
<keyword evidence="8" id="KW-1185">Reference proteome</keyword>
<dbReference type="PANTHER" id="PTHR33931">
    <property type="entry name" value="HOLIN-LIKE PROTEIN CIDA-RELATED"/>
    <property type="match status" value="1"/>
</dbReference>
<dbReference type="Proteomes" id="UP000789833">
    <property type="component" value="Unassembled WGS sequence"/>
</dbReference>
<organism evidence="7 8">
    <name type="scientific">Sutcliffiella rhizosphaerae</name>
    <dbReference type="NCBI Taxonomy" id="2880967"/>
    <lineage>
        <taxon>Bacteria</taxon>
        <taxon>Bacillati</taxon>
        <taxon>Bacillota</taxon>
        <taxon>Bacilli</taxon>
        <taxon>Bacillales</taxon>
        <taxon>Bacillaceae</taxon>
        <taxon>Sutcliffiella</taxon>
    </lineage>
</organism>
<keyword evidence="5 6" id="KW-0472">Membrane</keyword>
<sequence length="130" mass="14132">MWGIKVIVQISIIYLFYLIGMVLQDMSGIPIPGSIIGMLLLFLLLLTGIIKENFLKAGAERLLLYLPLFFVPATVGVMGHFGFLFSKPGMVMLLALSVGTFLVLLSSSWVAQKATDVVDNKTKALGGKAR</sequence>
<evidence type="ECO:0000256" key="5">
    <source>
        <dbReference type="ARBA" id="ARBA00023136"/>
    </source>
</evidence>
<feature type="transmembrane region" description="Helical" evidence="6">
    <location>
        <begin position="62"/>
        <end position="85"/>
    </location>
</feature>
<keyword evidence="3 6" id="KW-0812">Transmembrane</keyword>
<reference evidence="7 8" key="1">
    <citation type="submission" date="2021-10" db="EMBL/GenBank/DDBJ databases">
        <authorList>
            <person name="Criscuolo A."/>
        </authorList>
    </citation>
    <scope>NUCLEOTIDE SEQUENCE [LARGE SCALE GENOMIC DNA]</scope>
    <source>
        <strain evidence="8">CIP 111883</strain>
    </source>
</reference>
<dbReference type="Pfam" id="PF03788">
    <property type="entry name" value="LrgA"/>
    <property type="match status" value="1"/>
</dbReference>
<evidence type="ECO:0000256" key="3">
    <source>
        <dbReference type="ARBA" id="ARBA00022692"/>
    </source>
</evidence>
<evidence type="ECO:0008006" key="9">
    <source>
        <dbReference type="Google" id="ProtNLM"/>
    </source>
</evidence>
<evidence type="ECO:0000313" key="7">
    <source>
        <dbReference type="EMBL" id="CAG9622143.1"/>
    </source>
</evidence>
<evidence type="ECO:0000256" key="1">
    <source>
        <dbReference type="ARBA" id="ARBA00004651"/>
    </source>
</evidence>